<dbReference type="Pfam" id="PF10092">
    <property type="entry name" value="DUF2330"/>
    <property type="match status" value="1"/>
</dbReference>
<keyword evidence="3" id="KW-1185">Reference proteome</keyword>
<feature type="transmembrane region" description="Helical" evidence="1">
    <location>
        <begin position="284"/>
        <end position="309"/>
    </location>
</feature>
<accession>A0ABQ3V5C1</accession>
<evidence type="ECO:0000313" key="3">
    <source>
        <dbReference type="Proteomes" id="UP000654345"/>
    </source>
</evidence>
<sequence>MLPVPVVPSVDQAPQALFTSLEQLTAPRFVVPAARTCDYADITRPHYSGMGAGASNTTSSSNVNVYGSGAVGPFAYDVIKSGDAGALTSWLQAHQYAVPASTQQFIQPYVAKNMYFLAMRLQAKADTTSIAPVKITFPMVMKQVMIPIRLAATDINTRMNMEVSILANERFAPQNYQDIHIDQNQITSTPNPGANYYQLVDTAIQKAGGYGFVTEYAQPVGPYALGSYLKEMPENAYLTRFYTSFTPDHMRIDPILAPKANLNPVSPYISLNYSSPPPDCTLTYVKSAACVGGVVGVPLLGIVAGAIWLRRRYKARHTS</sequence>
<gene>
    <name evidence="2" type="ORF">KSB_82470</name>
</gene>
<evidence type="ECO:0008006" key="4">
    <source>
        <dbReference type="Google" id="ProtNLM"/>
    </source>
</evidence>
<comment type="caution">
    <text evidence="2">The sequence shown here is derived from an EMBL/GenBank/DDBJ whole genome shotgun (WGS) entry which is preliminary data.</text>
</comment>
<proteinExistence type="predicted"/>
<dbReference type="EMBL" id="BNJG01000003">
    <property type="protein sequence ID" value="GHO59772.1"/>
    <property type="molecule type" value="Genomic_DNA"/>
</dbReference>
<organism evidence="2 3">
    <name type="scientific">Ktedonobacter robiniae</name>
    <dbReference type="NCBI Taxonomy" id="2778365"/>
    <lineage>
        <taxon>Bacteria</taxon>
        <taxon>Bacillati</taxon>
        <taxon>Chloroflexota</taxon>
        <taxon>Ktedonobacteria</taxon>
        <taxon>Ktedonobacterales</taxon>
        <taxon>Ktedonobacteraceae</taxon>
        <taxon>Ktedonobacter</taxon>
    </lineage>
</organism>
<reference evidence="2 3" key="1">
    <citation type="journal article" date="2021" name="Int. J. Syst. Evol. Microbiol.">
        <title>Reticulibacter mediterranei gen. nov., sp. nov., within the new family Reticulibacteraceae fam. nov., and Ktedonospora formicarum gen. nov., sp. nov., Ktedonobacter robiniae sp. nov., Dictyobacter formicarum sp. nov. and Dictyobacter arantiisoli sp. nov., belonging to the class Ktedonobacteria.</title>
        <authorList>
            <person name="Yabe S."/>
            <person name="Zheng Y."/>
            <person name="Wang C.M."/>
            <person name="Sakai Y."/>
            <person name="Abe K."/>
            <person name="Yokota A."/>
            <person name="Donadio S."/>
            <person name="Cavaletti L."/>
            <person name="Monciardini P."/>
        </authorList>
    </citation>
    <scope>NUCLEOTIDE SEQUENCE [LARGE SCALE GENOMIC DNA]</scope>
    <source>
        <strain evidence="2 3">SOSP1-30</strain>
    </source>
</reference>
<keyword evidence="1" id="KW-0812">Transmembrane</keyword>
<keyword evidence="1" id="KW-1133">Transmembrane helix</keyword>
<name>A0ABQ3V5C1_9CHLR</name>
<keyword evidence="1" id="KW-0472">Membrane</keyword>
<dbReference type="InterPro" id="IPR019283">
    <property type="entry name" value="DUF2330"/>
</dbReference>
<evidence type="ECO:0000313" key="2">
    <source>
        <dbReference type="EMBL" id="GHO59772.1"/>
    </source>
</evidence>
<protein>
    <recommendedName>
        <fullName evidence="4">DUF2330 domain-containing protein</fullName>
    </recommendedName>
</protein>
<dbReference type="Proteomes" id="UP000654345">
    <property type="component" value="Unassembled WGS sequence"/>
</dbReference>
<evidence type="ECO:0000256" key="1">
    <source>
        <dbReference type="SAM" id="Phobius"/>
    </source>
</evidence>